<protein>
    <recommendedName>
        <fullName evidence="2">F-box domain-containing protein</fullName>
    </recommendedName>
</protein>
<evidence type="ECO:0000313" key="3">
    <source>
        <dbReference type="EMBL" id="RLN34119.1"/>
    </source>
</evidence>
<sequence length="377" mass="43006">MAAMRCERQTPAMRTRSRPPATTLRDVPDHLLELVIRRLDSRVPLLRAAAVCKRWRRIVSIVLTRTCFRTYSCYAASPHVFGYYHVPDPSYSPPRRTVFVPAAHSTADARHFSLDFLPRPRRRGSWKLVDGRGSLLLLANARRGFFPDLVVCEPMSRRYRRIFPDKDTRYHRCLGVFIAKDSIRVSMSESDLKVICVVYDRSDGMAQDVGSVTACIYSHRYRRGWDWHNKVSSNRHIHGAESAMYAGRSAGLICWSIDDEGTVLAARTSGGIFGRLCVPEQVRGPQNRSNYRFVDDDWKVEYPQIVRLACLIGDELRVYVQEEPPRHAMEEWVLERSLCLPEATLGLPGRKDSYFGRVAKIVTAGDGYIVLTPAEET</sequence>
<dbReference type="OrthoDB" id="657247at2759"/>
<dbReference type="Pfam" id="PF12937">
    <property type="entry name" value="F-box-like"/>
    <property type="match status" value="1"/>
</dbReference>
<dbReference type="Gene3D" id="1.20.1280.50">
    <property type="match status" value="1"/>
</dbReference>
<dbReference type="InterPro" id="IPR001810">
    <property type="entry name" value="F-box_dom"/>
</dbReference>
<feature type="domain" description="F-box" evidence="2">
    <location>
        <begin position="21"/>
        <end position="71"/>
    </location>
</feature>
<dbReference type="Proteomes" id="UP000275267">
    <property type="component" value="Unassembled WGS sequence"/>
</dbReference>
<dbReference type="PROSITE" id="PS50181">
    <property type="entry name" value="FBOX"/>
    <property type="match status" value="1"/>
</dbReference>
<keyword evidence="4" id="KW-1185">Reference proteome</keyword>
<feature type="region of interest" description="Disordered" evidence="1">
    <location>
        <begin position="1"/>
        <end position="22"/>
    </location>
</feature>
<gene>
    <name evidence="3" type="ORF">C2845_PM03G31610</name>
</gene>
<name>A0A3L6T7H5_PANMI</name>
<dbReference type="PANTHER" id="PTHR33207">
    <property type="entry name" value="F-BOX DOMAIN CONTAINING PROTEIN-RELATED"/>
    <property type="match status" value="1"/>
</dbReference>
<comment type="caution">
    <text evidence="3">The sequence shown here is derived from an EMBL/GenBank/DDBJ whole genome shotgun (WGS) entry which is preliminary data.</text>
</comment>
<dbReference type="EMBL" id="PQIB02000002">
    <property type="protein sequence ID" value="RLN34119.1"/>
    <property type="molecule type" value="Genomic_DNA"/>
</dbReference>
<evidence type="ECO:0000313" key="4">
    <source>
        <dbReference type="Proteomes" id="UP000275267"/>
    </source>
</evidence>
<dbReference type="SUPFAM" id="SSF81383">
    <property type="entry name" value="F-box domain"/>
    <property type="match status" value="1"/>
</dbReference>
<evidence type="ECO:0000256" key="1">
    <source>
        <dbReference type="SAM" id="MobiDB-lite"/>
    </source>
</evidence>
<dbReference type="InterPro" id="IPR036047">
    <property type="entry name" value="F-box-like_dom_sf"/>
</dbReference>
<evidence type="ECO:0000259" key="2">
    <source>
        <dbReference type="PROSITE" id="PS50181"/>
    </source>
</evidence>
<organism evidence="3 4">
    <name type="scientific">Panicum miliaceum</name>
    <name type="common">Proso millet</name>
    <name type="synonym">Broomcorn millet</name>
    <dbReference type="NCBI Taxonomy" id="4540"/>
    <lineage>
        <taxon>Eukaryota</taxon>
        <taxon>Viridiplantae</taxon>
        <taxon>Streptophyta</taxon>
        <taxon>Embryophyta</taxon>
        <taxon>Tracheophyta</taxon>
        <taxon>Spermatophyta</taxon>
        <taxon>Magnoliopsida</taxon>
        <taxon>Liliopsida</taxon>
        <taxon>Poales</taxon>
        <taxon>Poaceae</taxon>
        <taxon>PACMAD clade</taxon>
        <taxon>Panicoideae</taxon>
        <taxon>Panicodae</taxon>
        <taxon>Paniceae</taxon>
        <taxon>Panicinae</taxon>
        <taxon>Panicum</taxon>
        <taxon>Panicum sect. Panicum</taxon>
    </lineage>
</organism>
<proteinExistence type="predicted"/>
<accession>A0A3L6T7H5</accession>
<reference evidence="4" key="1">
    <citation type="journal article" date="2019" name="Nat. Commun.">
        <title>The genome of broomcorn millet.</title>
        <authorList>
            <person name="Zou C."/>
            <person name="Miki D."/>
            <person name="Li D."/>
            <person name="Tang Q."/>
            <person name="Xiao L."/>
            <person name="Rajput S."/>
            <person name="Deng P."/>
            <person name="Jia W."/>
            <person name="Huang R."/>
            <person name="Zhang M."/>
            <person name="Sun Y."/>
            <person name="Hu J."/>
            <person name="Fu X."/>
            <person name="Schnable P.S."/>
            <person name="Li F."/>
            <person name="Zhang H."/>
            <person name="Feng B."/>
            <person name="Zhu X."/>
            <person name="Liu R."/>
            <person name="Schnable J.C."/>
            <person name="Zhu J.-K."/>
            <person name="Zhang H."/>
        </authorList>
    </citation>
    <scope>NUCLEOTIDE SEQUENCE [LARGE SCALE GENOMIC DNA]</scope>
</reference>
<dbReference type="AlphaFoldDB" id="A0A3L6T7H5"/>